<dbReference type="GO" id="GO:0019852">
    <property type="term" value="P:L-ascorbic acid metabolic process"/>
    <property type="evidence" value="ECO:0007669"/>
    <property type="project" value="TreeGrafter"/>
</dbReference>
<gene>
    <name evidence="4" type="ORF">IAA42_03660</name>
</gene>
<dbReference type="InterPro" id="IPR036237">
    <property type="entry name" value="Xyl_isomerase-like_sf"/>
</dbReference>
<evidence type="ECO:0000313" key="4">
    <source>
        <dbReference type="EMBL" id="HIY79513.1"/>
    </source>
</evidence>
<dbReference type="Proteomes" id="UP000824133">
    <property type="component" value="Unassembled WGS sequence"/>
</dbReference>
<dbReference type="GO" id="GO:0016861">
    <property type="term" value="F:intramolecular oxidoreductase activity, interconverting aldoses and ketoses"/>
    <property type="evidence" value="ECO:0007669"/>
    <property type="project" value="InterPro"/>
</dbReference>
<dbReference type="Gene3D" id="3.20.20.150">
    <property type="entry name" value="Divalent-metal-dependent TIM barrel enzymes"/>
    <property type="match status" value="1"/>
</dbReference>
<reference evidence="4" key="1">
    <citation type="journal article" date="2021" name="PeerJ">
        <title>Extensive microbial diversity within the chicken gut microbiome revealed by metagenomics and culture.</title>
        <authorList>
            <person name="Gilroy R."/>
            <person name="Ravi A."/>
            <person name="Getino M."/>
            <person name="Pursley I."/>
            <person name="Horton D.L."/>
            <person name="Alikhan N.F."/>
            <person name="Baker D."/>
            <person name="Gharbi K."/>
            <person name="Hall N."/>
            <person name="Watson M."/>
            <person name="Adriaenssens E.M."/>
            <person name="Foster-Nyarko E."/>
            <person name="Jarju S."/>
            <person name="Secka A."/>
            <person name="Antonio M."/>
            <person name="Oren A."/>
            <person name="Chaudhuri R.R."/>
            <person name="La Ragione R."/>
            <person name="Hildebrand F."/>
            <person name="Pallen M.J."/>
        </authorList>
    </citation>
    <scope>NUCLEOTIDE SEQUENCE</scope>
    <source>
        <strain evidence="4">ChiHjej10B9-743</strain>
    </source>
</reference>
<comment type="caution">
    <text evidence="4">The sequence shown here is derived from an EMBL/GenBank/DDBJ whole genome shotgun (WGS) entry which is preliminary data.</text>
</comment>
<feature type="domain" description="Xylose isomerase-like TIM barrel" evidence="3">
    <location>
        <begin position="25"/>
        <end position="274"/>
    </location>
</feature>
<dbReference type="PANTHER" id="PTHR43489:SF1">
    <property type="entry name" value="L-RIBULOSE-5-PHOSPHATE 3-EPIMERASE SGBU-RELATED"/>
    <property type="match status" value="1"/>
</dbReference>
<dbReference type="InterPro" id="IPR050417">
    <property type="entry name" value="Sugar_Epim/Isomerase"/>
</dbReference>
<protein>
    <recommendedName>
        <fullName evidence="2">L-ribulose-5-phosphate 3-epimerase</fullName>
    </recommendedName>
</protein>
<evidence type="ECO:0000313" key="5">
    <source>
        <dbReference type="Proteomes" id="UP000824133"/>
    </source>
</evidence>
<name>A0A9D2CG43_9ACTN</name>
<evidence type="ECO:0000259" key="3">
    <source>
        <dbReference type="Pfam" id="PF01261"/>
    </source>
</evidence>
<dbReference type="NCBIfam" id="NF009689">
    <property type="entry name" value="PRK13210.1"/>
    <property type="match status" value="1"/>
</dbReference>
<dbReference type="InterPro" id="IPR013022">
    <property type="entry name" value="Xyl_isomerase-like_TIM-brl"/>
</dbReference>
<dbReference type="EMBL" id="DXCP01000028">
    <property type="protein sequence ID" value="HIY79513.1"/>
    <property type="molecule type" value="Genomic_DNA"/>
</dbReference>
<keyword evidence="1 4" id="KW-0413">Isomerase</keyword>
<reference evidence="4" key="2">
    <citation type="submission" date="2021-04" db="EMBL/GenBank/DDBJ databases">
        <authorList>
            <person name="Gilroy R."/>
        </authorList>
    </citation>
    <scope>NUCLEOTIDE SEQUENCE</scope>
    <source>
        <strain evidence="4">ChiHjej10B9-743</strain>
    </source>
</reference>
<dbReference type="AlphaFoldDB" id="A0A9D2CG43"/>
<dbReference type="GO" id="GO:0034015">
    <property type="term" value="F:L-ribulose-5-phosphate 3-epimerase activity"/>
    <property type="evidence" value="ECO:0007669"/>
    <property type="project" value="TreeGrafter"/>
</dbReference>
<dbReference type="SUPFAM" id="SSF51658">
    <property type="entry name" value="Xylose isomerase-like"/>
    <property type="match status" value="1"/>
</dbReference>
<dbReference type="InterPro" id="IPR004560">
    <property type="entry name" value="L-Ru-5P_3-Epase"/>
</dbReference>
<sequence>MSKQYLLGMYEKAVPSELTWIERLEVARDSGFDYVEISIDESDARLERLDWTPGKRRQLVRNMESTGTLIRSMCLSAHRKYPFGASDPETVKRSLEIMKKALDLACDLGVRTIQLAGYDVYYEQGTPETRARFEENLAKAVEMASRVGVLLGFETMETPFMDTVEKAMAYVDKIDSPYLGVYPDMGNLTNASFLYGKSVADDIATGRGHILAAHCKETVAGKYREIPFGTGTTDYEGALDELIAQGVRRYVAEFWYVGSDAWREETAAAARYVREKIDAAFARAGR</sequence>
<dbReference type="PANTHER" id="PTHR43489">
    <property type="entry name" value="ISOMERASE"/>
    <property type="match status" value="1"/>
</dbReference>
<dbReference type="NCBIfam" id="TIGR00542">
    <property type="entry name" value="hxl6Piso_put"/>
    <property type="match status" value="1"/>
</dbReference>
<dbReference type="NCBIfam" id="NF009688">
    <property type="entry name" value="PRK13209.1"/>
    <property type="match status" value="1"/>
</dbReference>
<dbReference type="Pfam" id="PF01261">
    <property type="entry name" value="AP_endonuc_2"/>
    <property type="match status" value="1"/>
</dbReference>
<proteinExistence type="predicted"/>
<evidence type="ECO:0000256" key="1">
    <source>
        <dbReference type="ARBA" id="ARBA00023235"/>
    </source>
</evidence>
<evidence type="ECO:0000256" key="2">
    <source>
        <dbReference type="NCBIfam" id="TIGR00542"/>
    </source>
</evidence>
<organism evidence="4 5">
    <name type="scientific">Candidatus Olsenella excrementavium</name>
    <dbReference type="NCBI Taxonomy" id="2838709"/>
    <lineage>
        <taxon>Bacteria</taxon>
        <taxon>Bacillati</taxon>
        <taxon>Actinomycetota</taxon>
        <taxon>Coriobacteriia</taxon>
        <taxon>Coriobacteriales</taxon>
        <taxon>Atopobiaceae</taxon>
        <taxon>Olsenella</taxon>
    </lineage>
</organism>
<accession>A0A9D2CG43</accession>